<dbReference type="Gene3D" id="3.40.50.1240">
    <property type="entry name" value="Phosphoglycerate mutase-like"/>
    <property type="match status" value="1"/>
</dbReference>
<sequence length="193" mass="20272">MSGFALHLLRHGEPEGAGRLIGLTDALPTAAGIAACVDQARDLGPEVLIASDLSRARLAGEAIGLATGVPLSIDPRWRELDFGAWDGLAPGDVEGPALARFWDDPEVHAPPGGECWSELVRRVSGAIGDLAARPTLIVTHAGAMRAALAVLCGFDVRQTWAIDLPYNCLLSLRVWPGDGLGQRPTAQIAGLYP</sequence>
<dbReference type="OrthoDB" id="5449373at2"/>
<protein>
    <submittedName>
        <fullName evidence="1">Histidine phosphatase family protein</fullName>
    </submittedName>
</protein>
<accession>A0A0S3EWB0</accession>
<evidence type="ECO:0000313" key="2">
    <source>
        <dbReference type="Proteomes" id="UP000056968"/>
    </source>
</evidence>
<dbReference type="InterPro" id="IPR013078">
    <property type="entry name" value="His_Pase_superF_clade-1"/>
</dbReference>
<name>A0A0S3EWB0_9SPHN</name>
<dbReference type="AlphaFoldDB" id="A0A0S3EWB0"/>
<reference evidence="1 2" key="1">
    <citation type="submission" date="2015-11" db="EMBL/GenBank/DDBJ databases">
        <title>A Two-component Flavoprotein Monooxygenase System MeaXY Responsible for para-Hydroxylation of 2-Methyl-6-ethylaniline and 2,6-Diethylaniline in Sphingobium baderi DE-13.</title>
        <authorList>
            <person name="Cheng M."/>
            <person name="Meng Q."/>
            <person name="Yang Y."/>
            <person name="Chu C."/>
            <person name="Yan X."/>
            <person name="He J."/>
            <person name="Li S."/>
        </authorList>
    </citation>
    <scope>NUCLEOTIDE SEQUENCE [LARGE SCALE GENOMIC DNA]</scope>
    <source>
        <strain evidence="1 2">DE-13</strain>
    </source>
</reference>
<dbReference type="CDD" id="cd07040">
    <property type="entry name" value="HP"/>
    <property type="match status" value="1"/>
</dbReference>
<keyword evidence="2" id="KW-1185">Reference proteome</keyword>
<dbReference type="EMBL" id="CP013264">
    <property type="protein sequence ID" value="ALR19717.1"/>
    <property type="molecule type" value="Genomic_DNA"/>
</dbReference>
<dbReference type="RefSeq" id="WP_062062748.1">
    <property type="nucleotide sequence ID" value="NZ_CP013264.1"/>
</dbReference>
<dbReference type="SMART" id="SM00855">
    <property type="entry name" value="PGAM"/>
    <property type="match status" value="1"/>
</dbReference>
<evidence type="ECO:0000313" key="1">
    <source>
        <dbReference type="EMBL" id="ALR19717.1"/>
    </source>
</evidence>
<dbReference type="SUPFAM" id="SSF53254">
    <property type="entry name" value="Phosphoglycerate mutase-like"/>
    <property type="match status" value="1"/>
</dbReference>
<dbReference type="STRING" id="1332080.ATN00_04740"/>
<organism evidence="1 2">
    <name type="scientific">Sphingobium baderi</name>
    <dbReference type="NCBI Taxonomy" id="1332080"/>
    <lineage>
        <taxon>Bacteria</taxon>
        <taxon>Pseudomonadati</taxon>
        <taxon>Pseudomonadota</taxon>
        <taxon>Alphaproteobacteria</taxon>
        <taxon>Sphingomonadales</taxon>
        <taxon>Sphingomonadaceae</taxon>
        <taxon>Sphingobium</taxon>
    </lineage>
</organism>
<dbReference type="KEGG" id="sbd:ATN00_04740"/>
<dbReference type="InterPro" id="IPR029033">
    <property type="entry name" value="His_PPase_superfam"/>
</dbReference>
<dbReference type="Pfam" id="PF00300">
    <property type="entry name" value="His_Phos_1"/>
    <property type="match status" value="1"/>
</dbReference>
<gene>
    <name evidence="1" type="ORF">ATN00_04740</name>
</gene>
<dbReference type="Proteomes" id="UP000056968">
    <property type="component" value="Chromosome"/>
</dbReference>
<proteinExistence type="predicted"/>